<dbReference type="PRINTS" id="PR00124">
    <property type="entry name" value="ATPASEC"/>
</dbReference>
<dbReference type="InterPro" id="IPR038662">
    <property type="entry name" value="ATP_synth_F0_csu_sf"/>
</dbReference>
<evidence type="ECO:0000256" key="7">
    <source>
        <dbReference type="ARBA" id="ARBA00022989"/>
    </source>
</evidence>
<sequence>MLTHLIAETVTNVKDAPVVHAGKAIALALGIGAGAAGAGAGIGNIFGSMIQSVARQPELRGELQGLMWLGFALCEAVVFYGLVGGLLGYVLV</sequence>
<dbReference type="GO" id="GO:0008289">
    <property type="term" value="F:lipid binding"/>
    <property type="evidence" value="ECO:0007669"/>
    <property type="project" value="UniProtKB-KW"/>
</dbReference>
<name>A0A6J6PQ18_9ZZZZ</name>
<dbReference type="GO" id="GO:0045259">
    <property type="term" value="C:proton-transporting ATP synthase complex"/>
    <property type="evidence" value="ECO:0007669"/>
    <property type="project" value="UniProtKB-KW"/>
</dbReference>
<gene>
    <name evidence="15" type="ORF">UFOPK2399_01194</name>
</gene>
<comment type="function">
    <text evidence="12">F(1)F(0) ATP synthase produces ATP from ADP in the presence of a proton or sodium gradient. F-type ATPases consist of two structural domains, F(1) containing the extramembraneous catalytic core and F(0) containing the membrane proton channel, linked together by a central stalk and a peripheral stalk. During catalysis, ATP synthesis in the catalytic domain of F(1) is coupled via a rotary mechanism of the central stalk subunits to proton translocation.</text>
</comment>
<dbReference type="AlphaFoldDB" id="A0A6J6PQ18"/>
<feature type="transmembrane region" description="Helical" evidence="13">
    <location>
        <begin position="66"/>
        <end position="91"/>
    </location>
</feature>
<keyword evidence="3" id="KW-0813">Transport</keyword>
<keyword evidence="11" id="KW-0066">ATP synthesis</keyword>
<dbReference type="InterPro" id="IPR002379">
    <property type="entry name" value="ATPase_proteolipid_c-like_dom"/>
</dbReference>
<evidence type="ECO:0000256" key="1">
    <source>
        <dbReference type="ARBA" id="ARBA00004141"/>
    </source>
</evidence>
<feature type="domain" description="V-ATPase proteolipid subunit C-like" evidence="14">
    <location>
        <begin position="25"/>
        <end position="87"/>
    </location>
</feature>
<dbReference type="InterPro" id="IPR020537">
    <property type="entry name" value="ATP_synth_F0_csu_DDCD_BS"/>
</dbReference>
<dbReference type="Gene3D" id="1.20.20.10">
    <property type="entry name" value="F1F0 ATP synthase subunit C"/>
    <property type="match status" value="1"/>
</dbReference>
<dbReference type="Pfam" id="PF00137">
    <property type="entry name" value="ATP-synt_C"/>
    <property type="match status" value="1"/>
</dbReference>
<keyword evidence="6" id="KW-0375">Hydrogen ion transport</keyword>
<protein>
    <submittedName>
        <fullName evidence="15">Unannotated protein</fullName>
    </submittedName>
</protein>
<evidence type="ECO:0000256" key="13">
    <source>
        <dbReference type="SAM" id="Phobius"/>
    </source>
</evidence>
<evidence type="ECO:0000256" key="12">
    <source>
        <dbReference type="ARBA" id="ARBA00025198"/>
    </source>
</evidence>
<keyword evidence="5 13" id="KW-0812">Transmembrane</keyword>
<evidence type="ECO:0000256" key="6">
    <source>
        <dbReference type="ARBA" id="ARBA00022781"/>
    </source>
</evidence>
<comment type="similarity">
    <text evidence="2">Belongs to the ATPase C chain family.</text>
</comment>
<dbReference type="CDD" id="cd18121">
    <property type="entry name" value="ATP-synt_Fo_c"/>
    <property type="match status" value="1"/>
</dbReference>
<accession>A0A6J6PQ18</accession>
<dbReference type="PANTHER" id="PTHR10031:SF0">
    <property type="entry name" value="ATPASE PROTEIN 9"/>
    <property type="match status" value="1"/>
</dbReference>
<evidence type="ECO:0000256" key="5">
    <source>
        <dbReference type="ARBA" id="ARBA00022692"/>
    </source>
</evidence>
<evidence type="ECO:0000256" key="4">
    <source>
        <dbReference type="ARBA" id="ARBA00022547"/>
    </source>
</evidence>
<proteinExistence type="inferred from homology"/>
<dbReference type="GO" id="GO:0015078">
    <property type="term" value="F:proton transmembrane transporter activity"/>
    <property type="evidence" value="ECO:0007669"/>
    <property type="project" value="InterPro"/>
</dbReference>
<evidence type="ECO:0000256" key="3">
    <source>
        <dbReference type="ARBA" id="ARBA00022448"/>
    </source>
</evidence>
<dbReference type="InterPro" id="IPR035921">
    <property type="entry name" value="F/V-ATP_Csub_sf"/>
</dbReference>
<feature type="transmembrane region" description="Helical" evidence="13">
    <location>
        <begin position="24"/>
        <end position="46"/>
    </location>
</feature>
<dbReference type="PANTHER" id="PTHR10031">
    <property type="entry name" value="ATP SYNTHASE LIPID-BINDING PROTEIN, MITOCHONDRIAL"/>
    <property type="match status" value="1"/>
</dbReference>
<dbReference type="InterPro" id="IPR000454">
    <property type="entry name" value="ATP_synth_F0_csu"/>
</dbReference>
<reference evidence="15" key="1">
    <citation type="submission" date="2020-05" db="EMBL/GenBank/DDBJ databases">
        <authorList>
            <person name="Chiriac C."/>
            <person name="Salcher M."/>
            <person name="Ghai R."/>
            <person name="Kavagutti S V."/>
        </authorList>
    </citation>
    <scope>NUCLEOTIDE SEQUENCE</scope>
</reference>
<comment type="subcellular location">
    <subcellularLocation>
        <location evidence="1">Membrane</location>
        <topology evidence="1">Multi-pass membrane protein</topology>
    </subcellularLocation>
</comment>
<keyword evidence="8" id="KW-0406">Ion transport</keyword>
<dbReference type="HAMAP" id="MF_01396">
    <property type="entry name" value="ATP_synth_c_bact"/>
    <property type="match status" value="1"/>
</dbReference>
<evidence type="ECO:0000256" key="11">
    <source>
        <dbReference type="ARBA" id="ARBA00023310"/>
    </source>
</evidence>
<evidence type="ECO:0000256" key="8">
    <source>
        <dbReference type="ARBA" id="ARBA00023065"/>
    </source>
</evidence>
<dbReference type="PROSITE" id="PS00605">
    <property type="entry name" value="ATPASE_C"/>
    <property type="match status" value="1"/>
</dbReference>
<evidence type="ECO:0000256" key="9">
    <source>
        <dbReference type="ARBA" id="ARBA00023121"/>
    </source>
</evidence>
<evidence type="ECO:0000256" key="10">
    <source>
        <dbReference type="ARBA" id="ARBA00023136"/>
    </source>
</evidence>
<keyword evidence="4" id="KW-0138">CF(0)</keyword>
<evidence type="ECO:0000259" key="14">
    <source>
        <dbReference type="Pfam" id="PF00137"/>
    </source>
</evidence>
<dbReference type="GO" id="GO:0015986">
    <property type="term" value="P:proton motive force-driven ATP synthesis"/>
    <property type="evidence" value="ECO:0007669"/>
    <property type="project" value="InterPro"/>
</dbReference>
<evidence type="ECO:0000256" key="2">
    <source>
        <dbReference type="ARBA" id="ARBA00006704"/>
    </source>
</evidence>
<dbReference type="InterPro" id="IPR005953">
    <property type="entry name" value="ATP_synth_csu_bac/chlpt"/>
</dbReference>
<keyword evidence="9" id="KW-0446">Lipid-binding</keyword>
<dbReference type="GO" id="GO:0033177">
    <property type="term" value="C:proton-transporting two-sector ATPase complex, proton-transporting domain"/>
    <property type="evidence" value="ECO:0007669"/>
    <property type="project" value="InterPro"/>
</dbReference>
<keyword evidence="7 13" id="KW-1133">Transmembrane helix</keyword>
<dbReference type="SUPFAM" id="SSF81333">
    <property type="entry name" value="F1F0 ATP synthase subunit C"/>
    <property type="match status" value="1"/>
</dbReference>
<dbReference type="EMBL" id="CAEZXP010000003">
    <property type="protein sequence ID" value="CAB4698588.1"/>
    <property type="molecule type" value="Genomic_DNA"/>
</dbReference>
<dbReference type="NCBIfam" id="TIGR01260">
    <property type="entry name" value="ATP_synt_c"/>
    <property type="match status" value="1"/>
</dbReference>
<organism evidence="15">
    <name type="scientific">freshwater metagenome</name>
    <dbReference type="NCBI Taxonomy" id="449393"/>
    <lineage>
        <taxon>unclassified sequences</taxon>
        <taxon>metagenomes</taxon>
        <taxon>ecological metagenomes</taxon>
    </lineage>
</organism>
<keyword evidence="10 13" id="KW-0472">Membrane</keyword>
<evidence type="ECO:0000313" key="15">
    <source>
        <dbReference type="EMBL" id="CAB4698588.1"/>
    </source>
</evidence>